<dbReference type="RefSeq" id="WP_047858835.1">
    <property type="nucleotide sequence ID" value="NZ_CP011509.1"/>
</dbReference>
<protein>
    <submittedName>
        <fullName evidence="2">Uncharacterized protein DUF4442</fullName>
    </submittedName>
</protein>
<evidence type="ECO:0000313" key="2">
    <source>
        <dbReference type="EMBL" id="REG35941.1"/>
    </source>
</evidence>
<dbReference type="Proteomes" id="UP000035579">
    <property type="component" value="Chromosome"/>
</dbReference>
<keyword evidence="4" id="KW-1185">Reference proteome</keyword>
<evidence type="ECO:0000313" key="1">
    <source>
        <dbReference type="EMBL" id="AKJ05250.1"/>
    </source>
</evidence>
<name>A0AAC8TGX9_9BACT</name>
<dbReference type="AlphaFoldDB" id="A0AAC8TGX9"/>
<dbReference type="Gene3D" id="3.10.129.10">
    <property type="entry name" value="Hotdog Thioesterase"/>
    <property type="match status" value="1"/>
</dbReference>
<dbReference type="SUPFAM" id="SSF54637">
    <property type="entry name" value="Thioesterase/thiol ester dehydrase-isomerase"/>
    <property type="match status" value="1"/>
</dbReference>
<dbReference type="Proteomes" id="UP000256345">
    <property type="component" value="Unassembled WGS sequence"/>
</dbReference>
<organism evidence="1 3">
    <name type="scientific">Archangium gephyra</name>
    <dbReference type="NCBI Taxonomy" id="48"/>
    <lineage>
        <taxon>Bacteria</taxon>
        <taxon>Pseudomonadati</taxon>
        <taxon>Myxococcota</taxon>
        <taxon>Myxococcia</taxon>
        <taxon>Myxococcales</taxon>
        <taxon>Cystobacterineae</taxon>
        <taxon>Archangiaceae</taxon>
        <taxon>Archangium</taxon>
    </lineage>
</organism>
<dbReference type="EMBL" id="QUMU01000002">
    <property type="protein sequence ID" value="REG35941.1"/>
    <property type="molecule type" value="Genomic_DNA"/>
</dbReference>
<proteinExistence type="predicted"/>
<gene>
    <name evidence="1" type="ORF">AA314_06876</name>
    <name evidence="2" type="ORF">ATI61_102315</name>
</gene>
<reference evidence="1 3" key="1">
    <citation type="submission" date="2015-05" db="EMBL/GenBank/DDBJ databases">
        <title>Genome assembly of Archangium gephyra DSM 2261.</title>
        <authorList>
            <person name="Sharma G."/>
            <person name="Subramanian S."/>
        </authorList>
    </citation>
    <scope>NUCLEOTIDE SEQUENCE [LARGE SCALE GENOMIC DNA]</scope>
    <source>
        <strain evidence="1 3">DSM 2261</strain>
    </source>
</reference>
<evidence type="ECO:0000313" key="4">
    <source>
        <dbReference type="Proteomes" id="UP000256345"/>
    </source>
</evidence>
<dbReference type="InterPro" id="IPR029069">
    <property type="entry name" value="HotDog_dom_sf"/>
</dbReference>
<evidence type="ECO:0000313" key="3">
    <source>
        <dbReference type="Proteomes" id="UP000035579"/>
    </source>
</evidence>
<dbReference type="Pfam" id="PF14539">
    <property type="entry name" value="DUF4442"/>
    <property type="match status" value="1"/>
</dbReference>
<reference evidence="2 4" key="2">
    <citation type="submission" date="2018-08" db="EMBL/GenBank/DDBJ databases">
        <title>Genomic Encyclopedia of Archaeal and Bacterial Type Strains, Phase II (KMG-II): from individual species to whole genera.</title>
        <authorList>
            <person name="Goeker M."/>
        </authorList>
    </citation>
    <scope>NUCLEOTIDE SEQUENCE [LARGE SCALE GENOMIC DNA]</scope>
    <source>
        <strain evidence="2 4">DSM 2261</strain>
    </source>
</reference>
<dbReference type="EMBL" id="CP011509">
    <property type="protein sequence ID" value="AKJ05250.1"/>
    <property type="molecule type" value="Genomic_DNA"/>
</dbReference>
<sequence length="150" mass="17081">MLKKSTLIRFLSLYPPYLGAGIRVTRVSDDFREIDVQMGLRWWNRNYVGTHFGGSLYSMIDPFLMLMFLENLGRDYVVWDKAATIRFKTPGRGTVFARFRLTEDDIQAVRVAVERDGRAQPTFTVAITDSKGQLVAEAEKVLSVKKKAVA</sequence>
<accession>A0AAC8TGX9</accession>
<dbReference type="InterPro" id="IPR027961">
    <property type="entry name" value="DUF4442"/>
</dbReference>
<dbReference type="KEGG" id="age:AA314_06876"/>